<dbReference type="GeneID" id="80558671"/>
<keyword evidence="12" id="KW-1185">Reference proteome</keyword>
<keyword evidence="2" id="KW-0436">Ligase</keyword>
<evidence type="ECO:0000256" key="4">
    <source>
        <dbReference type="ARBA" id="ARBA00022840"/>
    </source>
</evidence>
<evidence type="ECO:0000313" key="11">
    <source>
        <dbReference type="EMBL" id="BCS83466.1"/>
    </source>
</evidence>
<evidence type="ECO:0000256" key="3">
    <source>
        <dbReference type="ARBA" id="ARBA00022741"/>
    </source>
</evidence>
<dbReference type="Pfam" id="PF19303">
    <property type="entry name" value="Anticodon_3"/>
    <property type="match status" value="1"/>
</dbReference>
<dbReference type="PANTHER" id="PTHR45765:SF1">
    <property type="entry name" value="METHIONINE--TRNA LIGASE, CYTOPLASMIC"/>
    <property type="match status" value="1"/>
</dbReference>
<dbReference type="Pfam" id="PF09334">
    <property type="entry name" value="tRNA-synt_1g"/>
    <property type="match status" value="1"/>
</dbReference>
<dbReference type="EC" id="6.1.1.10" evidence="1"/>
<keyword evidence="5" id="KW-0648">Protein biosynthesis</keyword>
<dbReference type="InterPro" id="IPR014729">
    <property type="entry name" value="Rossmann-like_a/b/a_fold"/>
</dbReference>
<keyword evidence="6" id="KW-0030">Aminoacyl-tRNA synthetase</keyword>
<dbReference type="EMBL" id="AP024483">
    <property type="protein sequence ID" value="BCS83466.1"/>
    <property type="molecule type" value="Genomic_DNA"/>
</dbReference>
<dbReference type="Gene3D" id="3.40.50.620">
    <property type="entry name" value="HUPs"/>
    <property type="match status" value="1"/>
</dbReference>
<dbReference type="InterPro" id="IPR029038">
    <property type="entry name" value="MetRS_Zn"/>
</dbReference>
<feature type="domain" description="Methionyl-tRNA synthetase anticodon-binding" evidence="10">
    <location>
        <begin position="416"/>
        <end position="509"/>
    </location>
</feature>
<feature type="domain" description="Methionyl/Leucyl tRNA synthetase" evidence="9">
    <location>
        <begin position="3"/>
        <end position="403"/>
    </location>
</feature>
<dbReference type="Gene3D" id="1.10.730.10">
    <property type="entry name" value="Isoleucyl-tRNA Synthetase, Domain 1"/>
    <property type="match status" value="1"/>
</dbReference>
<dbReference type="CDD" id="cd00814">
    <property type="entry name" value="MetRS_core"/>
    <property type="match status" value="1"/>
</dbReference>
<dbReference type="InterPro" id="IPR014758">
    <property type="entry name" value="Met-tRNA_synth"/>
</dbReference>
<dbReference type="InterPro" id="IPR033911">
    <property type="entry name" value="MetRS_core"/>
</dbReference>
<comment type="catalytic activity">
    <reaction evidence="8">
        <text>tRNA(Met) + L-methionine + ATP = L-methionyl-tRNA(Met) + AMP + diphosphate</text>
        <dbReference type="Rhea" id="RHEA:13481"/>
        <dbReference type="Rhea" id="RHEA-COMP:9667"/>
        <dbReference type="Rhea" id="RHEA-COMP:9698"/>
        <dbReference type="ChEBI" id="CHEBI:30616"/>
        <dbReference type="ChEBI" id="CHEBI:33019"/>
        <dbReference type="ChEBI" id="CHEBI:57844"/>
        <dbReference type="ChEBI" id="CHEBI:78442"/>
        <dbReference type="ChEBI" id="CHEBI:78530"/>
        <dbReference type="ChEBI" id="CHEBI:456215"/>
        <dbReference type="EC" id="6.1.1.10"/>
    </reaction>
</comment>
<evidence type="ECO:0000256" key="2">
    <source>
        <dbReference type="ARBA" id="ARBA00022598"/>
    </source>
</evidence>
<evidence type="ECO:0000256" key="1">
    <source>
        <dbReference type="ARBA" id="ARBA00012838"/>
    </source>
</evidence>
<dbReference type="CDD" id="cd07957">
    <property type="entry name" value="Anticodon_Ia_Met"/>
    <property type="match status" value="1"/>
</dbReference>
<keyword evidence="4" id="KW-0067">ATP-binding</keyword>
<dbReference type="RefSeq" id="YP_010842074.1">
    <property type="nucleotide sequence ID" value="NC_079139.1"/>
</dbReference>
<organism evidence="11 12">
    <name type="scientific">Cotonvirus japonicus</name>
    <dbReference type="NCBI Taxonomy" id="2811091"/>
    <lineage>
        <taxon>Viruses</taxon>
        <taxon>Varidnaviria</taxon>
        <taxon>Bamfordvirae</taxon>
        <taxon>Nucleocytoviricota</taxon>
        <taxon>Megaviricetes</taxon>
        <taxon>Imitervirales</taxon>
        <taxon>Mimiviridae</taxon>
        <taxon>Megamimivirinae</taxon>
        <taxon>Cotonvirus</taxon>
        <taxon>Cotonvirus japonicum</taxon>
    </lineage>
</organism>
<reference evidence="11 12" key="1">
    <citation type="submission" date="2021-02" db="EMBL/GenBank/DDBJ databases">
        <title>Cotonvirus japonicus, which uses Golgi apparatus of host cells for its virion factory, phylogenetically links tailed tupanvirus and icosahedral mimivirus.</title>
        <authorList>
            <person name="Takahashi H."/>
            <person name="Fukaya S."/>
            <person name="Song C."/>
            <person name="Murata K."/>
            <person name="Takemura M."/>
        </authorList>
    </citation>
    <scope>NUCLEOTIDE SEQUENCE [LARGE SCALE GENOMIC DNA]</scope>
</reference>
<dbReference type="Gene3D" id="2.20.28.20">
    <property type="entry name" value="Methionyl-tRNA synthetase, Zn-domain"/>
    <property type="match status" value="1"/>
</dbReference>
<dbReference type="InterPro" id="IPR041872">
    <property type="entry name" value="Anticodon_Met"/>
</dbReference>
<evidence type="ECO:0000256" key="8">
    <source>
        <dbReference type="ARBA" id="ARBA00047364"/>
    </source>
</evidence>
<evidence type="ECO:0000256" key="7">
    <source>
        <dbReference type="ARBA" id="ARBA00030904"/>
    </source>
</evidence>
<dbReference type="SUPFAM" id="SSF52374">
    <property type="entry name" value="Nucleotidylyl transferase"/>
    <property type="match status" value="1"/>
</dbReference>
<dbReference type="InterPro" id="IPR009080">
    <property type="entry name" value="tRNAsynth_Ia_anticodon-bd"/>
</dbReference>
<dbReference type="PANTHER" id="PTHR45765">
    <property type="entry name" value="METHIONINE--TRNA LIGASE"/>
    <property type="match status" value="1"/>
</dbReference>
<accession>A0ABM7NTN1</accession>
<keyword evidence="3" id="KW-0547">Nucleotide-binding</keyword>
<dbReference type="InterPro" id="IPR015413">
    <property type="entry name" value="Methionyl/Leucyl_tRNA_Synth"/>
</dbReference>
<protein>
    <recommendedName>
        <fullName evidence="1">methionine--tRNA ligase</fullName>
        <ecNumber evidence="1">6.1.1.10</ecNumber>
    </recommendedName>
    <alternativeName>
        <fullName evidence="7">Methionyl-tRNA synthetase</fullName>
    </alternativeName>
</protein>
<evidence type="ECO:0000256" key="5">
    <source>
        <dbReference type="ARBA" id="ARBA00022917"/>
    </source>
</evidence>
<sequence length="545" mass="63102">MKYFVTSALPYTNNASPHLGNLVGALLSGDVYTRFKRQQGHEVIYLCGTDEYGTTTMVKARQEGVTCRELCDKYFELHKQVYDWFNIDFDVFGRTSTQHQTEITHEIFAGLFNNGFIEHKTITQTFCETCNMFLADSYIKGICYHDNCLGKNIMTNGDQCELCQRLIDVDLLINPFCGICKTIPIKRETNHMFLKLGELTDKITSYLENTNLKPNIMSIAKSWLNMGLTSRCITRDLTWGTPVPTHISSVLIPYENKVFYVWFDAPIGYYSILANHRNDWREWLNSGVKWVSTQGKDNVPFHTIVFPATILGSGINLPLIDEICGTDYLLYEGEKFSKSQNIGLFGDKVAEISPKLGINEDYWRYYLMKIRPETQDASFSLEEFVTVIKSDLVNNIGNYINRVFSVVWKTDLREFECEIDFELRTFIDKYLEAMENFKFRDGLKQCLELSSRGNQYVQSMKPWVMIKTNDVNLKSVLNYSISICWVLLKLLQPFIPRTSNKLLTSFESNFSNIFEIQENLKLKITSNIELPFKNIEYSEIHELIL</sequence>
<dbReference type="SUPFAM" id="SSF47323">
    <property type="entry name" value="Anticodon-binding domain of a subclass of class I aminoacyl-tRNA synthetases"/>
    <property type="match status" value="1"/>
</dbReference>
<evidence type="ECO:0000256" key="6">
    <source>
        <dbReference type="ARBA" id="ARBA00023146"/>
    </source>
</evidence>
<dbReference type="NCBIfam" id="TIGR00398">
    <property type="entry name" value="metG"/>
    <property type="match status" value="1"/>
</dbReference>
<dbReference type="InterPro" id="IPR023458">
    <property type="entry name" value="Met-tRNA_ligase_1"/>
</dbReference>
<proteinExistence type="predicted"/>
<dbReference type="Proteomes" id="UP001321479">
    <property type="component" value="Segment"/>
</dbReference>
<evidence type="ECO:0000313" key="12">
    <source>
        <dbReference type="Proteomes" id="UP001321479"/>
    </source>
</evidence>
<dbReference type="PRINTS" id="PR01041">
    <property type="entry name" value="TRNASYNTHMET"/>
</dbReference>
<evidence type="ECO:0000259" key="10">
    <source>
        <dbReference type="Pfam" id="PF19303"/>
    </source>
</evidence>
<name>A0ABM7NTN1_9VIRU</name>
<evidence type="ECO:0000259" key="9">
    <source>
        <dbReference type="Pfam" id="PF09334"/>
    </source>
</evidence>